<proteinExistence type="inferred from homology"/>
<dbReference type="InterPro" id="IPR045800">
    <property type="entry name" value="HMBD"/>
</dbReference>
<feature type="transmembrane region" description="Helical" evidence="3">
    <location>
        <begin position="7"/>
        <end position="27"/>
    </location>
</feature>
<dbReference type="SUPFAM" id="SSF111369">
    <property type="entry name" value="HlyD-like secretion proteins"/>
    <property type="match status" value="1"/>
</dbReference>
<dbReference type="Gene3D" id="2.40.30.170">
    <property type="match status" value="1"/>
</dbReference>
<dbReference type="PANTHER" id="PTHR30097:SF15">
    <property type="entry name" value="CATION EFFLUX SYSTEM PROTEIN CUSB"/>
    <property type="match status" value="1"/>
</dbReference>
<dbReference type="EMBL" id="AP024546">
    <property type="protein sequence ID" value="BCT97037.1"/>
    <property type="molecule type" value="Genomic_DNA"/>
</dbReference>
<keyword evidence="3" id="KW-0812">Transmembrane</keyword>
<feature type="domain" description="CusB-like barrel-sandwich hybrid" evidence="5">
    <location>
        <begin position="129"/>
        <end position="241"/>
    </location>
</feature>
<keyword evidence="3" id="KW-0472">Membrane</keyword>
<evidence type="ECO:0000313" key="9">
    <source>
        <dbReference type="Proteomes" id="UP000680514"/>
    </source>
</evidence>
<dbReference type="InterPro" id="IPR051909">
    <property type="entry name" value="MFP_Cation_Efflux"/>
</dbReference>
<dbReference type="InterPro" id="IPR058792">
    <property type="entry name" value="Beta-barrel_RND_2"/>
</dbReference>
<sequence length="487" mass="51763">MTTTHRRLQIVAGFVALLAAVGIGYWFGRSRESASTTASPNMQPADRQVIYWYDPMVPDQHFDKPGKSPFMDMPMVPKYADEATSGGISIAPGVRQNLGMRTAVVKPGRLGATLEVPGTITWDLRQERIVSARVDSVVEHLDVRAPFERVRAGQPLARIIAPSWNTAIAEAQALGNASSPAAQGLRPAAHERLRALGLPEGSGTGQRGRLTLTSPVTGVVSEIGVREGQAAPMGTLLFRINGTQTVWLEAAIPQAGLAGIANGTPVDATVDALPGETFRGRVEAVLSQVDTNSRTQQARIVLDNPRGVLVPGMFARIALHPSAGGERPLVPTEALIGAGSQARVIVLAADDTFRAVHVEAGRSGGGMTEILTGLKGGERVVVSGQFLIDSEANLSGALERLDATDRDKMPSDVMPGMPEMTMPPSPSASAQRKCPVVYWYDPMAPDKHFDKPGKSPFMDMQLVPKFAPKANADCTIRDVPDAAGQQP</sequence>
<comment type="similarity">
    <text evidence="1">Belongs to the membrane fusion protein (MFP) (TC 8.A.1) family.</text>
</comment>
<evidence type="ECO:0008006" key="10">
    <source>
        <dbReference type="Google" id="ProtNLM"/>
    </source>
</evidence>
<evidence type="ECO:0000259" key="5">
    <source>
        <dbReference type="Pfam" id="PF25919"/>
    </source>
</evidence>
<evidence type="ECO:0000313" key="8">
    <source>
        <dbReference type="EMBL" id="BCT97037.1"/>
    </source>
</evidence>
<dbReference type="NCBIfam" id="TIGR01730">
    <property type="entry name" value="RND_mfp"/>
    <property type="match status" value="1"/>
</dbReference>
<feature type="domain" description="Heavy metal binding" evidence="4">
    <location>
        <begin position="51"/>
        <end position="78"/>
    </location>
</feature>
<dbReference type="InterPro" id="IPR006143">
    <property type="entry name" value="RND_pump_MFP"/>
</dbReference>
<evidence type="ECO:0000259" key="7">
    <source>
        <dbReference type="Pfam" id="PF25975"/>
    </source>
</evidence>
<evidence type="ECO:0000256" key="2">
    <source>
        <dbReference type="ARBA" id="ARBA00022448"/>
    </source>
</evidence>
<dbReference type="Pfam" id="PF25954">
    <property type="entry name" value="Beta-barrel_RND_2"/>
    <property type="match status" value="1"/>
</dbReference>
<dbReference type="Pfam" id="PF25919">
    <property type="entry name" value="BSH_CusB"/>
    <property type="match status" value="1"/>
</dbReference>
<evidence type="ECO:0000259" key="6">
    <source>
        <dbReference type="Pfam" id="PF25954"/>
    </source>
</evidence>
<reference evidence="8 9" key="1">
    <citation type="submission" date="2021-03" db="EMBL/GenBank/DDBJ databases">
        <title>Complete Genome Sequences of Two Lysobacter Strains Isolated from Sea Water (Lysobacter caseinilyticus) and Soil (Lysobacter helvus) in South Korea.</title>
        <authorList>
            <person name="Watanabe Y."/>
            <person name="Arakawa K."/>
        </authorList>
    </citation>
    <scope>NUCLEOTIDE SEQUENCE [LARGE SCALE GENOMIC DNA]</scope>
    <source>
        <strain evidence="8 9">D10</strain>
    </source>
</reference>
<gene>
    <name evidence="8" type="ORF">LYSHEL_29080</name>
</gene>
<dbReference type="Pfam" id="PF19335">
    <property type="entry name" value="HMBD"/>
    <property type="match status" value="2"/>
</dbReference>
<evidence type="ECO:0000259" key="4">
    <source>
        <dbReference type="Pfam" id="PF19335"/>
    </source>
</evidence>
<evidence type="ECO:0000256" key="1">
    <source>
        <dbReference type="ARBA" id="ARBA00009477"/>
    </source>
</evidence>
<feature type="domain" description="CzcB-like C-terminal circularly permuted SH3-like" evidence="7">
    <location>
        <begin position="342"/>
        <end position="388"/>
    </location>
</feature>
<dbReference type="PANTHER" id="PTHR30097">
    <property type="entry name" value="CATION EFFLUX SYSTEM PROTEIN CUSB"/>
    <property type="match status" value="1"/>
</dbReference>
<dbReference type="Pfam" id="PF25975">
    <property type="entry name" value="CzcB_C"/>
    <property type="match status" value="1"/>
</dbReference>
<dbReference type="InterPro" id="IPR058790">
    <property type="entry name" value="BSH_CusB"/>
</dbReference>
<feature type="domain" description="Heavy metal binding" evidence="4">
    <location>
        <begin position="438"/>
        <end position="465"/>
    </location>
</feature>
<protein>
    <recommendedName>
        <fullName evidence="10">Efflux RND transporter periplasmic adaptor subunit</fullName>
    </recommendedName>
</protein>
<organism evidence="8 9">
    <name type="scientific">Lysobacter helvus</name>
    <dbReference type="NCBI Taxonomy" id="2675059"/>
    <lineage>
        <taxon>Bacteria</taxon>
        <taxon>Pseudomonadati</taxon>
        <taxon>Pseudomonadota</taxon>
        <taxon>Gammaproteobacteria</taxon>
        <taxon>Lysobacterales</taxon>
        <taxon>Lysobacteraceae</taxon>
        <taxon>Lysobacter</taxon>
    </lineage>
</organism>
<dbReference type="InterPro" id="IPR058649">
    <property type="entry name" value="CzcB_C"/>
</dbReference>
<dbReference type="Proteomes" id="UP000680514">
    <property type="component" value="Chromosome"/>
</dbReference>
<accession>A0ABM7QHD1</accession>
<name>A0ABM7QHD1_9GAMM</name>
<keyword evidence="9" id="KW-1185">Reference proteome</keyword>
<keyword evidence="3" id="KW-1133">Transmembrane helix</keyword>
<dbReference type="Gene3D" id="2.40.420.20">
    <property type="match status" value="1"/>
</dbReference>
<feature type="domain" description="CusB-like beta-barrel" evidence="6">
    <location>
        <begin position="245"/>
        <end position="321"/>
    </location>
</feature>
<dbReference type="RefSeq" id="WP_213434789.1">
    <property type="nucleotide sequence ID" value="NZ_AP024546.1"/>
</dbReference>
<evidence type="ECO:0000256" key="3">
    <source>
        <dbReference type="SAM" id="Phobius"/>
    </source>
</evidence>
<keyword evidence="2" id="KW-0813">Transport</keyword>